<dbReference type="PROSITE" id="PS00108">
    <property type="entry name" value="PROTEIN_KINASE_ST"/>
    <property type="match status" value="1"/>
</dbReference>
<evidence type="ECO:0000313" key="8">
    <source>
        <dbReference type="EMBL" id="MFC1849474.1"/>
    </source>
</evidence>
<evidence type="ECO:0000259" key="6">
    <source>
        <dbReference type="PROSITE" id="PS50011"/>
    </source>
</evidence>
<keyword evidence="4" id="KW-0067">ATP-binding</keyword>
<dbReference type="InterPro" id="IPR000719">
    <property type="entry name" value="Prot_kinase_dom"/>
</dbReference>
<dbReference type="PROSITE" id="PS50110">
    <property type="entry name" value="RESPONSE_REGULATORY"/>
    <property type="match status" value="1"/>
</dbReference>
<evidence type="ECO:0000259" key="7">
    <source>
        <dbReference type="PROSITE" id="PS50110"/>
    </source>
</evidence>
<proteinExistence type="predicted"/>
<dbReference type="SMART" id="SM00220">
    <property type="entry name" value="S_TKc"/>
    <property type="match status" value="1"/>
</dbReference>
<dbReference type="InterPro" id="IPR008271">
    <property type="entry name" value="Ser/Thr_kinase_AS"/>
</dbReference>
<dbReference type="GO" id="GO:0016301">
    <property type="term" value="F:kinase activity"/>
    <property type="evidence" value="ECO:0007669"/>
    <property type="project" value="UniProtKB-KW"/>
</dbReference>
<evidence type="ECO:0000256" key="1">
    <source>
        <dbReference type="ARBA" id="ARBA00022679"/>
    </source>
</evidence>
<feature type="domain" description="Response regulatory" evidence="7">
    <location>
        <begin position="341"/>
        <end position="457"/>
    </location>
</feature>
<dbReference type="Gene3D" id="3.30.200.20">
    <property type="entry name" value="Phosphorylase Kinase, domain 1"/>
    <property type="match status" value="1"/>
</dbReference>
<evidence type="ECO:0000256" key="4">
    <source>
        <dbReference type="ARBA" id="ARBA00022840"/>
    </source>
</evidence>
<name>A0ABV6YTD6_UNCC1</name>
<accession>A0ABV6YTD6</accession>
<comment type="caution">
    <text evidence="8">The sequence shown here is derived from an EMBL/GenBank/DDBJ whole genome shotgun (WGS) entry which is preliminary data.</text>
</comment>
<dbReference type="CDD" id="cd14014">
    <property type="entry name" value="STKc_PknB_like"/>
    <property type="match status" value="1"/>
</dbReference>
<dbReference type="InterPro" id="IPR011006">
    <property type="entry name" value="CheY-like_superfamily"/>
</dbReference>
<evidence type="ECO:0000256" key="2">
    <source>
        <dbReference type="ARBA" id="ARBA00022741"/>
    </source>
</evidence>
<dbReference type="PANTHER" id="PTHR43289:SF6">
    <property type="entry name" value="SERINE_THREONINE-PROTEIN KINASE NEKL-3"/>
    <property type="match status" value="1"/>
</dbReference>
<dbReference type="Gene3D" id="3.40.50.2300">
    <property type="match status" value="1"/>
</dbReference>
<dbReference type="SMART" id="SM00448">
    <property type="entry name" value="REC"/>
    <property type="match status" value="1"/>
</dbReference>
<organism evidence="8 9">
    <name type="scientific">candidate division CSSED10-310 bacterium</name>
    <dbReference type="NCBI Taxonomy" id="2855610"/>
    <lineage>
        <taxon>Bacteria</taxon>
        <taxon>Bacteria division CSSED10-310</taxon>
    </lineage>
</organism>
<protein>
    <submittedName>
        <fullName evidence="8">Protein kinase</fullName>
    </submittedName>
</protein>
<dbReference type="InterPro" id="IPR001789">
    <property type="entry name" value="Sig_transdc_resp-reg_receiver"/>
</dbReference>
<gene>
    <name evidence="8" type="ORF">ACFL27_04610</name>
</gene>
<evidence type="ECO:0000313" key="9">
    <source>
        <dbReference type="Proteomes" id="UP001594351"/>
    </source>
</evidence>
<dbReference type="PANTHER" id="PTHR43289">
    <property type="entry name" value="MITOGEN-ACTIVATED PROTEIN KINASE KINASE KINASE 20-RELATED"/>
    <property type="match status" value="1"/>
</dbReference>
<feature type="domain" description="Protein kinase" evidence="6">
    <location>
        <begin position="67"/>
        <end position="332"/>
    </location>
</feature>
<keyword evidence="2" id="KW-0547">Nucleotide-binding</keyword>
<keyword evidence="3 8" id="KW-0418">Kinase</keyword>
<dbReference type="SUPFAM" id="SSF56112">
    <property type="entry name" value="Protein kinase-like (PK-like)"/>
    <property type="match status" value="1"/>
</dbReference>
<sequence length="459" mass="51460">MINCPQCENQVKENTKFCPACGYNLSRTDTTAQETARFSSQETQAFPLTLGELTEVIETDKTLVDRYKLLEKIGAGGVSIVFKAYDLILNEIVAIKVLKPVFASDPTMIKRLVREVKLARSINHPNICRIFDLIFHDDIKVITMEFIDGVSLAKFLKTNEPAPFGKKLALVAGILSGLSAAHKARVIHRDLKPLNIMIDNHFRPVIMDFGISRRSGREKDSDITEKGEVIGTIDYMSPEQLMGHELDLRTDIYSLGVVLYELFTGVLPFVGETPFEMAMKHIESVPTPPRKINGQVTEKLEQCILKCLAKKPPDRYQTVDELISEMTSQPLLSPQKTGTKLILIAEDDRHIQKLLGKVLESADYSVIFANNGEEAIAQCFMYKPDLLSTDIMMPKMDGLQSIEFLTTHPALKDIPIIVVSGKADPDYIAYCKSLGVREYIVKPFDPFELVKIIQNILPV</sequence>
<dbReference type="EMBL" id="JBHPBY010000040">
    <property type="protein sequence ID" value="MFC1849474.1"/>
    <property type="molecule type" value="Genomic_DNA"/>
</dbReference>
<dbReference type="Pfam" id="PF00069">
    <property type="entry name" value="Pkinase"/>
    <property type="match status" value="1"/>
</dbReference>
<keyword evidence="9" id="KW-1185">Reference proteome</keyword>
<keyword evidence="5" id="KW-0597">Phosphoprotein</keyword>
<dbReference type="InterPro" id="IPR011009">
    <property type="entry name" value="Kinase-like_dom_sf"/>
</dbReference>
<evidence type="ECO:0000256" key="5">
    <source>
        <dbReference type="PROSITE-ProRule" id="PRU00169"/>
    </source>
</evidence>
<dbReference type="PROSITE" id="PS50011">
    <property type="entry name" value="PROTEIN_KINASE_DOM"/>
    <property type="match status" value="1"/>
</dbReference>
<keyword evidence="1" id="KW-0808">Transferase</keyword>
<reference evidence="8 9" key="1">
    <citation type="submission" date="2024-09" db="EMBL/GenBank/DDBJ databases">
        <title>Laminarin stimulates single cell rates of sulfate reduction while oxygen inhibits transcriptomic activity in coastal marine sediment.</title>
        <authorList>
            <person name="Lindsay M."/>
            <person name="Orcutt B."/>
            <person name="Emerson D."/>
            <person name="Stepanauskas R."/>
            <person name="D'Angelo T."/>
        </authorList>
    </citation>
    <scope>NUCLEOTIDE SEQUENCE [LARGE SCALE GENOMIC DNA]</scope>
    <source>
        <strain evidence="8">SAG AM-311-K15</strain>
    </source>
</reference>
<dbReference type="Proteomes" id="UP001594351">
    <property type="component" value="Unassembled WGS sequence"/>
</dbReference>
<dbReference type="Pfam" id="PF00072">
    <property type="entry name" value="Response_reg"/>
    <property type="match status" value="1"/>
</dbReference>
<evidence type="ECO:0000256" key="3">
    <source>
        <dbReference type="ARBA" id="ARBA00022777"/>
    </source>
</evidence>
<dbReference type="Gene3D" id="1.10.510.10">
    <property type="entry name" value="Transferase(Phosphotransferase) domain 1"/>
    <property type="match status" value="1"/>
</dbReference>
<dbReference type="SUPFAM" id="SSF52172">
    <property type="entry name" value="CheY-like"/>
    <property type="match status" value="1"/>
</dbReference>
<feature type="modified residue" description="4-aspartylphosphate" evidence="5">
    <location>
        <position position="390"/>
    </location>
</feature>